<protein>
    <submittedName>
        <fullName evidence="8">Membrane protein</fullName>
    </submittedName>
</protein>
<evidence type="ECO:0000313" key="8">
    <source>
        <dbReference type="EMBL" id="GGZ13419.1"/>
    </source>
</evidence>
<dbReference type="EMBL" id="BMWX01000001">
    <property type="protein sequence ID" value="GGZ13419.1"/>
    <property type="molecule type" value="Genomic_DNA"/>
</dbReference>
<sequence length="554" mass="63044">MKAIYKKLMLLLLIGGMIGCDDDAFLTEKPKTFYTTDNIFSSGEQVDQVVVSMYSRLRRFKFVNAQMQGIGTDVLDAPEFRISSAFSDYTRINSESSQFRNVYDFYYELIALANTALQAASDPGITFESDQSRNYILAQSRFFRAYAHGMLGELFGGVPIVTELATVPRYDFVRSTRAETYQFAIDELEAILNDLPETTTQSGRIVRGAAQHYLSEFYLALGTETNDVAAFDQSIKFASDVIDGGVFSLMQERFGTRKDEENTVTGGADVWWDLFRMGNQNYADGNMESIFTLQVDFDAYIAEDGEAFLNYPRYFSPVYRAIEGFDGVDEYAGGRGVAFYAPSPLVKDIIWEEDISRGDNRNAEHNISRIIYYNDPSFPELFGKVVPQEVIDATNQGSGWLFPIFFKLTTDQFIGRDQGQDNSNIFRDKYVVRLPETILLRAEAYLRKGETQMAADDINLIRARAQCEVMASADQVDIDYILDERARELFVEESRWHTLLRMGGTVAVDRIREYALNPQAKATLTFDYNLWPIPQTTIDRNKDMVMEQNPGWAR</sequence>
<dbReference type="AlphaFoldDB" id="A0A918PJW9"/>
<dbReference type="GO" id="GO:0009279">
    <property type="term" value="C:cell outer membrane"/>
    <property type="evidence" value="ECO:0007669"/>
    <property type="project" value="UniProtKB-SubCell"/>
</dbReference>
<accession>A0A918PJW9</accession>
<comment type="similarity">
    <text evidence="2">Belongs to the SusD family.</text>
</comment>
<comment type="caution">
    <text evidence="8">The sequence shown here is derived from an EMBL/GenBank/DDBJ whole genome shotgun (WGS) entry which is preliminary data.</text>
</comment>
<evidence type="ECO:0000256" key="2">
    <source>
        <dbReference type="ARBA" id="ARBA00006275"/>
    </source>
</evidence>
<reference evidence="8" key="1">
    <citation type="journal article" date="2014" name="Int. J. Syst. Evol. Microbiol.">
        <title>Complete genome sequence of Corynebacterium casei LMG S-19264T (=DSM 44701T), isolated from a smear-ripened cheese.</title>
        <authorList>
            <consortium name="US DOE Joint Genome Institute (JGI-PGF)"/>
            <person name="Walter F."/>
            <person name="Albersmeier A."/>
            <person name="Kalinowski J."/>
            <person name="Ruckert C."/>
        </authorList>
    </citation>
    <scope>NUCLEOTIDE SEQUENCE</scope>
    <source>
        <strain evidence="8">KCTC 12368</strain>
    </source>
</reference>
<feature type="domain" description="SusD-like N-terminal" evidence="7">
    <location>
        <begin position="25"/>
        <end position="219"/>
    </location>
</feature>
<dbReference type="Pfam" id="PF14322">
    <property type="entry name" value="SusD-like_3"/>
    <property type="match status" value="1"/>
</dbReference>
<dbReference type="Pfam" id="PF07980">
    <property type="entry name" value="SusD_RagB"/>
    <property type="match status" value="1"/>
</dbReference>
<proteinExistence type="inferred from homology"/>
<dbReference type="SUPFAM" id="SSF48452">
    <property type="entry name" value="TPR-like"/>
    <property type="match status" value="1"/>
</dbReference>
<evidence type="ECO:0000256" key="1">
    <source>
        <dbReference type="ARBA" id="ARBA00004442"/>
    </source>
</evidence>
<evidence type="ECO:0000313" key="9">
    <source>
        <dbReference type="Proteomes" id="UP000619457"/>
    </source>
</evidence>
<name>A0A918PJW9_9BACT</name>
<feature type="domain" description="RagB/SusD" evidence="6">
    <location>
        <begin position="417"/>
        <end position="552"/>
    </location>
</feature>
<dbReference type="PROSITE" id="PS51257">
    <property type="entry name" value="PROKAR_LIPOPROTEIN"/>
    <property type="match status" value="1"/>
</dbReference>
<evidence type="ECO:0000259" key="7">
    <source>
        <dbReference type="Pfam" id="PF14322"/>
    </source>
</evidence>
<dbReference type="InterPro" id="IPR011990">
    <property type="entry name" value="TPR-like_helical_dom_sf"/>
</dbReference>
<keyword evidence="9" id="KW-1185">Reference proteome</keyword>
<gene>
    <name evidence="8" type="ORF">GCM10007049_01530</name>
</gene>
<keyword evidence="5" id="KW-0998">Cell outer membrane</keyword>
<dbReference type="InterPro" id="IPR033985">
    <property type="entry name" value="SusD-like_N"/>
</dbReference>
<keyword evidence="3" id="KW-0732">Signal</keyword>
<dbReference type="Gene3D" id="1.25.40.390">
    <property type="match status" value="1"/>
</dbReference>
<evidence type="ECO:0000256" key="4">
    <source>
        <dbReference type="ARBA" id="ARBA00023136"/>
    </source>
</evidence>
<organism evidence="8 9">
    <name type="scientific">Echinicola pacifica</name>
    <dbReference type="NCBI Taxonomy" id="346377"/>
    <lineage>
        <taxon>Bacteria</taxon>
        <taxon>Pseudomonadati</taxon>
        <taxon>Bacteroidota</taxon>
        <taxon>Cytophagia</taxon>
        <taxon>Cytophagales</taxon>
        <taxon>Cyclobacteriaceae</taxon>
        <taxon>Echinicola</taxon>
    </lineage>
</organism>
<evidence type="ECO:0000259" key="6">
    <source>
        <dbReference type="Pfam" id="PF07980"/>
    </source>
</evidence>
<reference evidence="8" key="2">
    <citation type="submission" date="2020-09" db="EMBL/GenBank/DDBJ databases">
        <authorList>
            <person name="Sun Q."/>
            <person name="Kim S."/>
        </authorList>
    </citation>
    <scope>NUCLEOTIDE SEQUENCE</scope>
    <source>
        <strain evidence="8">KCTC 12368</strain>
    </source>
</reference>
<evidence type="ECO:0000256" key="5">
    <source>
        <dbReference type="ARBA" id="ARBA00023237"/>
    </source>
</evidence>
<dbReference type="InterPro" id="IPR012944">
    <property type="entry name" value="SusD_RagB_dom"/>
</dbReference>
<dbReference type="RefSeq" id="WP_018475035.1">
    <property type="nucleotide sequence ID" value="NZ_BMWX01000001.1"/>
</dbReference>
<keyword evidence="4" id="KW-0472">Membrane</keyword>
<comment type="subcellular location">
    <subcellularLocation>
        <location evidence="1">Cell outer membrane</location>
    </subcellularLocation>
</comment>
<evidence type="ECO:0000256" key="3">
    <source>
        <dbReference type="ARBA" id="ARBA00022729"/>
    </source>
</evidence>
<dbReference type="Proteomes" id="UP000619457">
    <property type="component" value="Unassembled WGS sequence"/>
</dbReference>